<dbReference type="SUPFAM" id="SSF51735">
    <property type="entry name" value="NAD(P)-binding Rossmann-fold domains"/>
    <property type="match status" value="1"/>
</dbReference>
<dbReference type="RefSeq" id="WP_344012724.1">
    <property type="nucleotide sequence ID" value="NZ_BAAAIZ010000033.1"/>
</dbReference>
<accession>A0ABN1YVB3</accession>
<dbReference type="PANTHER" id="PTHR43833">
    <property type="entry name" value="POTASSIUM CHANNEL PROTEIN 2-RELATED-RELATED"/>
    <property type="match status" value="1"/>
</dbReference>
<evidence type="ECO:0000259" key="5">
    <source>
        <dbReference type="PROSITE" id="PS51201"/>
    </source>
</evidence>
<keyword evidence="2" id="KW-0813">Transport</keyword>
<keyword evidence="4" id="KW-0520">NAD</keyword>
<evidence type="ECO:0000256" key="3">
    <source>
        <dbReference type="ARBA" id="ARBA00022958"/>
    </source>
</evidence>
<dbReference type="InterPro" id="IPR036721">
    <property type="entry name" value="RCK_C_sf"/>
</dbReference>
<dbReference type="InterPro" id="IPR050721">
    <property type="entry name" value="Trk_Ktr_HKT_K-transport"/>
</dbReference>
<dbReference type="InterPro" id="IPR036291">
    <property type="entry name" value="NAD(P)-bd_dom_sf"/>
</dbReference>
<sequence>MNIVVAGCGRVGSALAGLLAGEGHDVEIVDRLARAARNLPDSPRIRFHQGNAYSRAVLRSATIEHADAFVAVTSSDNSNVVSARVARETYRVPIVLARVCDPRRSAIYGDVGIPTVADVRWTVHQIHRMLLHRHLSPELSFGNGETLLVRSDLPGYLAGRRLSAFDVDGEIRVVEVTREGRSFIPAHSTPARAGDLVTFAVTAAGLGRLRAFLDKELGT</sequence>
<evidence type="ECO:0000313" key="7">
    <source>
        <dbReference type="EMBL" id="GAA1423430.1"/>
    </source>
</evidence>
<dbReference type="Pfam" id="PF02254">
    <property type="entry name" value="TrkA_N"/>
    <property type="match status" value="1"/>
</dbReference>
<reference evidence="7 8" key="1">
    <citation type="journal article" date="2019" name="Int. J. Syst. Evol. Microbiol.">
        <title>The Global Catalogue of Microorganisms (GCM) 10K type strain sequencing project: providing services to taxonomists for standard genome sequencing and annotation.</title>
        <authorList>
            <consortium name="The Broad Institute Genomics Platform"/>
            <consortium name="The Broad Institute Genome Sequencing Center for Infectious Disease"/>
            <person name="Wu L."/>
            <person name="Ma J."/>
        </authorList>
    </citation>
    <scope>NUCLEOTIDE SEQUENCE [LARGE SCALE GENOMIC DNA]</scope>
    <source>
        <strain evidence="7 8">JCM 11756</strain>
    </source>
</reference>
<dbReference type="Gene3D" id="3.40.50.720">
    <property type="entry name" value="NAD(P)-binding Rossmann-like Domain"/>
    <property type="match status" value="1"/>
</dbReference>
<dbReference type="EMBL" id="BAAAIZ010000033">
    <property type="protein sequence ID" value="GAA1423430.1"/>
    <property type="molecule type" value="Genomic_DNA"/>
</dbReference>
<evidence type="ECO:0000256" key="4">
    <source>
        <dbReference type="ARBA" id="ARBA00023027"/>
    </source>
</evidence>
<proteinExistence type="predicted"/>
<dbReference type="PROSITE" id="PS51202">
    <property type="entry name" value="RCK_C"/>
    <property type="match status" value="1"/>
</dbReference>
<dbReference type="InterPro" id="IPR006037">
    <property type="entry name" value="RCK_C"/>
</dbReference>
<protein>
    <recommendedName>
        <fullName evidence="1">Trk system potassium uptake protein TrkA</fullName>
    </recommendedName>
</protein>
<comment type="caution">
    <text evidence="7">The sequence shown here is derived from an EMBL/GenBank/DDBJ whole genome shotgun (WGS) entry which is preliminary data.</text>
</comment>
<keyword evidence="2" id="KW-0406">Ion transport</keyword>
<evidence type="ECO:0000313" key="8">
    <source>
        <dbReference type="Proteomes" id="UP001500973"/>
    </source>
</evidence>
<dbReference type="InterPro" id="IPR003148">
    <property type="entry name" value="RCK_N"/>
</dbReference>
<gene>
    <name evidence="7" type="ORF">GCM10009601_26660</name>
</gene>
<name>A0ABN1YVB3_9ACTN</name>
<evidence type="ECO:0000259" key="6">
    <source>
        <dbReference type="PROSITE" id="PS51202"/>
    </source>
</evidence>
<dbReference type="PANTHER" id="PTHR43833:SF8">
    <property type="entry name" value="TRK SYSTEM POTASSIUM UPTAKE PROTEIN TRKA"/>
    <property type="match status" value="1"/>
</dbReference>
<dbReference type="SUPFAM" id="SSF116726">
    <property type="entry name" value="TrkA C-terminal domain-like"/>
    <property type="match status" value="1"/>
</dbReference>
<keyword evidence="3" id="KW-0630">Potassium</keyword>
<dbReference type="PRINTS" id="PR00335">
    <property type="entry name" value="KUPTAKETRKA"/>
</dbReference>
<feature type="domain" description="RCK N-terminal" evidence="5">
    <location>
        <begin position="1"/>
        <end position="118"/>
    </location>
</feature>
<dbReference type="Gene3D" id="3.30.70.1450">
    <property type="entry name" value="Regulator of K+ conductance, C-terminal domain"/>
    <property type="match status" value="1"/>
</dbReference>
<evidence type="ECO:0000256" key="2">
    <source>
        <dbReference type="ARBA" id="ARBA00022538"/>
    </source>
</evidence>
<evidence type="ECO:0000256" key="1">
    <source>
        <dbReference type="ARBA" id="ARBA00017378"/>
    </source>
</evidence>
<dbReference type="InterPro" id="IPR006036">
    <property type="entry name" value="K_uptake_TrkA"/>
</dbReference>
<organism evidence="7 8">
    <name type="scientific">Streptomyces thermospinosisporus</name>
    <dbReference type="NCBI Taxonomy" id="161482"/>
    <lineage>
        <taxon>Bacteria</taxon>
        <taxon>Bacillati</taxon>
        <taxon>Actinomycetota</taxon>
        <taxon>Actinomycetes</taxon>
        <taxon>Kitasatosporales</taxon>
        <taxon>Streptomycetaceae</taxon>
        <taxon>Streptomyces</taxon>
    </lineage>
</organism>
<dbReference type="PROSITE" id="PS51201">
    <property type="entry name" value="RCK_N"/>
    <property type="match status" value="1"/>
</dbReference>
<keyword evidence="8" id="KW-1185">Reference proteome</keyword>
<keyword evidence="2" id="KW-0633">Potassium transport</keyword>
<dbReference type="Proteomes" id="UP001500973">
    <property type="component" value="Unassembled WGS sequence"/>
</dbReference>
<feature type="domain" description="RCK C-terminal" evidence="6">
    <location>
        <begin position="134"/>
        <end position="215"/>
    </location>
</feature>